<evidence type="ECO:0000313" key="5">
    <source>
        <dbReference type="EMBL" id="MBA8886465.1"/>
    </source>
</evidence>
<evidence type="ECO:0000259" key="4">
    <source>
        <dbReference type="PROSITE" id="PS51891"/>
    </source>
</evidence>
<proteinExistence type="inferred from homology"/>
<dbReference type="GO" id="GO:0016846">
    <property type="term" value="F:carbon-sulfur lyase activity"/>
    <property type="evidence" value="ECO:0007669"/>
    <property type="project" value="InterPro"/>
</dbReference>
<keyword evidence="3" id="KW-0862">Zinc</keyword>
<name>A0A839ERT5_9GAMM</name>
<dbReference type="InterPro" id="IPR011057">
    <property type="entry name" value="Mss4-like_sf"/>
</dbReference>
<dbReference type="AlphaFoldDB" id="A0A839ERT5"/>
<sequence length="115" mass="12425">MNYKGGCHCGRVAFEVEADIAKVVECNCSICSKKGHLLAFVPAASVTLHTPESALSTYTFNTHRIRHQFCPVCGIAPFGRGTDRTGNATFAINVRCLEGVDPHALEIQAFDGRSL</sequence>
<dbReference type="Pfam" id="PF04828">
    <property type="entry name" value="GFA"/>
    <property type="match status" value="1"/>
</dbReference>
<dbReference type="InterPro" id="IPR006913">
    <property type="entry name" value="CENP-V/GFA"/>
</dbReference>
<dbReference type="RefSeq" id="WP_182529545.1">
    <property type="nucleotide sequence ID" value="NZ_JACGXL010000001.1"/>
</dbReference>
<keyword evidence="2" id="KW-0479">Metal-binding</keyword>
<gene>
    <name evidence="5" type="ORF">FHW12_000656</name>
</gene>
<comment type="caution">
    <text evidence="5">The sequence shown here is derived from an EMBL/GenBank/DDBJ whole genome shotgun (WGS) entry which is preliminary data.</text>
</comment>
<feature type="domain" description="CENP-V/GFA" evidence="4">
    <location>
        <begin position="3"/>
        <end position="111"/>
    </location>
</feature>
<comment type="similarity">
    <text evidence="1">Belongs to the Gfa family.</text>
</comment>
<dbReference type="SUPFAM" id="SSF51316">
    <property type="entry name" value="Mss4-like"/>
    <property type="match status" value="1"/>
</dbReference>
<evidence type="ECO:0000313" key="6">
    <source>
        <dbReference type="Proteomes" id="UP000550401"/>
    </source>
</evidence>
<keyword evidence="6" id="KW-1185">Reference proteome</keyword>
<dbReference type="EMBL" id="JACGXL010000001">
    <property type="protein sequence ID" value="MBA8886465.1"/>
    <property type="molecule type" value="Genomic_DNA"/>
</dbReference>
<organism evidence="5 6">
    <name type="scientific">Dokdonella fugitiva</name>
    <dbReference type="NCBI Taxonomy" id="328517"/>
    <lineage>
        <taxon>Bacteria</taxon>
        <taxon>Pseudomonadati</taxon>
        <taxon>Pseudomonadota</taxon>
        <taxon>Gammaproteobacteria</taxon>
        <taxon>Lysobacterales</taxon>
        <taxon>Rhodanobacteraceae</taxon>
        <taxon>Dokdonella</taxon>
    </lineage>
</organism>
<protein>
    <recommendedName>
        <fullName evidence="4">CENP-V/GFA domain-containing protein</fullName>
    </recommendedName>
</protein>
<evidence type="ECO:0000256" key="2">
    <source>
        <dbReference type="ARBA" id="ARBA00022723"/>
    </source>
</evidence>
<evidence type="ECO:0000256" key="1">
    <source>
        <dbReference type="ARBA" id="ARBA00005495"/>
    </source>
</evidence>
<accession>A0A839ERT5</accession>
<dbReference type="PANTHER" id="PTHR28620">
    <property type="entry name" value="CENTROMERE PROTEIN V"/>
    <property type="match status" value="1"/>
</dbReference>
<dbReference type="GO" id="GO:0046872">
    <property type="term" value="F:metal ion binding"/>
    <property type="evidence" value="ECO:0007669"/>
    <property type="project" value="UniProtKB-KW"/>
</dbReference>
<evidence type="ECO:0000256" key="3">
    <source>
        <dbReference type="ARBA" id="ARBA00022833"/>
    </source>
</evidence>
<dbReference type="Proteomes" id="UP000550401">
    <property type="component" value="Unassembled WGS sequence"/>
</dbReference>
<dbReference type="PROSITE" id="PS51891">
    <property type="entry name" value="CENP_V_GFA"/>
    <property type="match status" value="1"/>
</dbReference>
<dbReference type="InterPro" id="IPR052355">
    <property type="entry name" value="CENP-V-like"/>
</dbReference>
<reference evidence="5 6" key="1">
    <citation type="submission" date="2020-07" db="EMBL/GenBank/DDBJ databases">
        <title>Genomic Encyclopedia of Type Strains, Phase IV (KMG-V): Genome sequencing to study the core and pangenomes of soil and plant-associated prokaryotes.</title>
        <authorList>
            <person name="Whitman W."/>
        </authorList>
    </citation>
    <scope>NUCLEOTIDE SEQUENCE [LARGE SCALE GENOMIC DNA]</scope>
    <source>
        <strain evidence="5 6">RH2WT43</strain>
    </source>
</reference>
<dbReference type="Gene3D" id="2.170.150.70">
    <property type="match status" value="1"/>
</dbReference>
<dbReference type="PANTHER" id="PTHR28620:SF1">
    <property type="entry name" value="CENP-V_GFA DOMAIN-CONTAINING PROTEIN"/>
    <property type="match status" value="1"/>
</dbReference>